<comment type="catalytic activity">
    <reaction evidence="6">
        <text>cytidine(34) in tRNA(Ile2) + L-lysine + ATP = lysidine(34) in tRNA(Ile2) + AMP + diphosphate + H(+)</text>
        <dbReference type="Rhea" id="RHEA:43744"/>
        <dbReference type="Rhea" id="RHEA-COMP:10625"/>
        <dbReference type="Rhea" id="RHEA-COMP:10670"/>
        <dbReference type="ChEBI" id="CHEBI:15378"/>
        <dbReference type="ChEBI" id="CHEBI:30616"/>
        <dbReference type="ChEBI" id="CHEBI:32551"/>
        <dbReference type="ChEBI" id="CHEBI:33019"/>
        <dbReference type="ChEBI" id="CHEBI:82748"/>
        <dbReference type="ChEBI" id="CHEBI:83665"/>
        <dbReference type="ChEBI" id="CHEBI:456215"/>
        <dbReference type="EC" id="6.3.4.19"/>
    </reaction>
</comment>
<dbReference type="GO" id="GO:0008033">
    <property type="term" value="P:tRNA processing"/>
    <property type="evidence" value="ECO:0007669"/>
    <property type="project" value="UniProtKB-KW"/>
</dbReference>
<evidence type="ECO:0000256" key="4">
    <source>
        <dbReference type="ARBA" id="ARBA00022741"/>
    </source>
</evidence>
<organism evidence="8 9">
    <name type="scientific">Acaulospora morrowiae</name>
    <dbReference type="NCBI Taxonomy" id="94023"/>
    <lineage>
        <taxon>Eukaryota</taxon>
        <taxon>Fungi</taxon>
        <taxon>Fungi incertae sedis</taxon>
        <taxon>Mucoromycota</taxon>
        <taxon>Glomeromycotina</taxon>
        <taxon>Glomeromycetes</taxon>
        <taxon>Diversisporales</taxon>
        <taxon>Acaulosporaceae</taxon>
        <taxon>Acaulospora</taxon>
    </lineage>
</organism>
<keyword evidence="3" id="KW-0819">tRNA processing</keyword>
<dbReference type="Proteomes" id="UP000789342">
    <property type="component" value="Unassembled WGS sequence"/>
</dbReference>
<dbReference type="NCBIfam" id="TIGR02432">
    <property type="entry name" value="lysidine_TilS_N"/>
    <property type="match status" value="1"/>
</dbReference>
<dbReference type="GO" id="GO:0005524">
    <property type="term" value="F:ATP binding"/>
    <property type="evidence" value="ECO:0007669"/>
    <property type="project" value="UniProtKB-KW"/>
</dbReference>
<dbReference type="AlphaFoldDB" id="A0A9N8Z7V7"/>
<sequence length="502" mass="58278">MSRISISTAEFASLMKKIPLVKEEPLGVAVSGGVDSMALCYLLSRYCRDYKHKLTAFIVDHKLRPESTWEASQVAEVLSKLDVDSKVLQIQWNTREASKFLPSQTHAFPRTSQMELFARHHLNDQLETMVMRLARGSGIVGLASMETNSKFPVQRTIGALNMNVVRPMLKIHKSRIIETCKAANVQWFEDSTNESDQHKRNVVRMTLNTINQRYHGGQKEYEPISTEGLLRFVNHMEHHKRCVNFKVREILSRCVQFNSEVGFCVLDLPESLPRDHWFCQKHLAIRVITSLVRWVTCAEQPPILEPIARCYQHMIQSHTEPDRKSYSTQGMLLCPVIEKKKKHADHRRVFKKGSKQSWAFYRQPISKSNDKLVTNIIKDSEIILWDKRFFIGLELNKDFKHDDNNNKTYIVRRFKEADFPLVSRRLLKIKNSSSDEWRRYQHYRVRVHATARHNIPIVIRKDEDTESSGLELLISLPTLGISLAPDIANVWSKFRGQISEMT</sequence>
<reference evidence="8" key="1">
    <citation type="submission" date="2021-06" db="EMBL/GenBank/DDBJ databases">
        <authorList>
            <person name="Kallberg Y."/>
            <person name="Tangrot J."/>
            <person name="Rosling A."/>
        </authorList>
    </citation>
    <scope>NUCLEOTIDE SEQUENCE</scope>
    <source>
        <strain evidence="8">CL551</strain>
    </source>
</reference>
<accession>A0A9N8Z7V7</accession>
<dbReference type="EC" id="6.3.4.19" evidence="1"/>
<dbReference type="CDD" id="cd01992">
    <property type="entry name" value="TilS_N"/>
    <property type="match status" value="1"/>
</dbReference>
<dbReference type="EMBL" id="CAJVPV010000917">
    <property type="protein sequence ID" value="CAG8479417.1"/>
    <property type="molecule type" value="Genomic_DNA"/>
</dbReference>
<evidence type="ECO:0000256" key="6">
    <source>
        <dbReference type="ARBA" id="ARBA00048539"/>
    </source>
</evidence>
<dbReference type="InterPro" id="IPR014729">
    <property type="entry name" value="Rossmann-like_a/b/a_fold"/>
</dbReference>
<keyword evidence="9" id="KW-1185">Reference proteome</keyword>
<evidence type="ECO:0000256" key="5">
    <source>
        <dbReference type="ARBA" id="ARBA00022840"/>
    </source>
</evidence>
<dbReference type="PANTHER" id="PTHR43033:SF1">
    <property type="entry name" value="TRNA(ILE)-LYSIDINE SYNTHASE-RELATED"/>
    <property type="match status" value="1"/>
</dbReference>
<dbReference type="InterPro" id="IPR011063">
    <property type="entry name" value="TilS/TtcA_N"/>
</dbReference>
<evidence type="ECO:0000256" key="1">
    <source>
        <dbReference type="ARBA" id="ARBA00013267"/>
    </source>
</evidence>
<evidence type="ECO:0000259" key="7">
    <source>
        <dbReference type="Pfam" id="PF01171"/>
    </source>
</evidence>
<gene>
    <name evidence="8" type="ORF">AMORRO_LOCUS2235</name>
</gene>
<feature type="domain" description="tRNA(Ile)-lysidine/2-thiocytidine synthase N-terminal" evidence="7">
    <location>
        <begin position="27"/>
        <end position="205"/>
    </location>
</feature>
<keyword evidence="5" id="KW-0067">ATP-binding</keyword>
<evidence type="ECO:0000313" key="8">
    <source>
        <dbReference type="EMBL" id="CAG8479417.1"/>
    </source>
</evidence>
<comment type="caution">
    <text evidence="8">The sequence shown here is derived from an EMBL/GenBank/DDBJ whole genome shotgun (WGS) entry which is preliminary data.</text>
</comment>
<proteinExistence type="inferred from homology"/>
<evidence type="ECO:0000313" key="9">
    <source>
        <dbReference type="Proteomes" id="UP000789342"/>
    </source>
</evidence>
<dbReference type="InterPro" id="IPR012094">
    <property type="entry name" value="tRNA_Ile_lys_synt"/>
</dbReference>
<evidence type="ECO:0000256" key="3">
    <source>
        <dbReference type="ARBA" id="ARBA00022694"/>
    </source>
</evidence>
<keyword evidence="4" id="KW-0547">Nucleotide-binding</keyword>
<dbReference type="GO" id="GO:0032267">
    <property type="term" value="F:tRNA(Ile)-lysidine synthase activity"/>
    <property type="evidence" value="ECO:0007669"/>
    <property type="project" value="UniProtKB-EC"/>
</dbReference>
<keyword evidence="2" id="KW-0436">Ligase</keyword>
<dbReference type="InterPro" id="IPR012795">
    <property type="entry name" value="tRNA_Ile_lys_synt_N"/>
</dbReference>
<dbReference type="OrthoDB" id="434144at2759"/>
<name>A0A9N8Z7V7_9GLOM</name>
<dbReference type="Pfam" id="PF01171">
    <property type="entry name" value="ATP_bind_3"/>
    <property type="match status" value="1"/>
</dbReference>
<evidence type="ECO:0000256" key="2">
    <source>
        <dbReference type="ARBA" id="ARBA00022598"/>
    </source>
</evidence>
<dbReference type="Gene3D" id="3.40.50.620">
    <property type="entry name" value="HUPs"/>
    <property type="match status" value="1"/>
</dbReference>
<dbReference type="PANTHER" id="PTHR43033">
    <property type="entry name" value="TRNA(ILE)-LYSIDINE SYNTHASE-RELATED"/>
    <property type="match status" value="1"/>
</dbReference>
<dbReference type="HAMAP" id="MF_01161">
    <property type="entry name" value="tRNA_Ile_lys_synt"/>
    <property type="match status" value="1"/>
</dbReference>
<dbReference type="SUPFAM" id="SSF52402">
    <property type="entry name" value="Adenine nucleotide alpha hydrolases-like"/>
    <property type="match status" value="1"/>
</dbReference>
<protein>
    <recommendedName>
        <fullName evidence="1">tRNA(Ile)-lysidine synthetase</fullName>
        <ecNumber evidence="1">6.3.4.19</ecNumber>
    </recommendedName>
</protein>